<evidence type="ECO:0000256" key="1">
    <source>
        <dbReference type="SAM" id="MobiDB-lite"/>
    </source>
</evidence>
<feature type="region of interest" description="Disordered" evidence="1">
    <location>
        <begin position="95"/>
        <end position="123"/>
    </location>
</feature>
<feature type="transmembrane region" description="Helical" evidence="2">
    <location>
        <begin position="57"/>
        <end position="76"/>
    </location>
</feature>
<accession>A0A8D8BVF7</accession>
<dbReference type="AlphaFoldDB" id="A0A8D8BVF7"/>
<sequence length="146" mass="16572">MVGARPGGGTRFRPRARVFVCVDITGTVILESRGSSSAVCCAFFLLVWRKLFRSDSVLLLLLLLMWFHSIFMPCWLPPPPKGRRGAILLRELRSGVGHKSSSTRSRHRRGHRPHSVDPGVQDSYSIYDKTPHFTLQFKCEEPYICT</sequence>
<protein>
    <submittedName>
        <fullName evidence="3">(northern house mosquito) hypothetical protein</fullName>
    </submittedName>
</protein>
<feature type="compositionally biased region" description="Basic residues" evidence="1">
    <location>
        <begin position="104"/>
        <end position="113"/>
    </location>
</feature>
<evidence type="ECO:0000256" key="2">
    <source>
        <dbReference type="SAM" id="Phobius"/>
    </source>
</evidence>
<keyword evidence="2" id="KW-1133">Transmembrane helix</keyword>
<evidence type="ECO:0000313" key="3">
    <source>
        <dbReference type="EMBL" id="CAG6481099.1"/>
    </source>
</evidence>
<keyword evidence="2" id="KW-0472">Membrane</keyword>
<dbReference type="EMBL" id="HBUE01090036">
    <property type="protein sequence ID" value="CAG6481099.1"/>
    <property type="molecule type" value="Transcribed_RNA"/>
</dbReference>
<dbReference type="EMBL" id="HBUE01090032">
    <property type="protein sequence ID" value="CAG6481096.1"/>
    <property type="molecule type" value="Transcribed_RNA"/>
</dbReference>
<proteinExistence type="predicted"/>
<reference evidence="3" key="1">
    <citation type="submission" date="2021-05" db="EMBL/GenBank/DDBJ databases">
        <authorList>
            <person name="Alioto T."/>
            <person name="Alioto T."/>
            <person name="Gomez Garrido J."/>
        </authorList>
    </citation>
    <scope>NUCLEOTIDE SEQUENCE</scope>
</reference>
<keyword evidence="2" id="KW-0812">Transmembrane</keyword>
<organism evidence="3">
    <name type="scientific">Culex pipiens</name>
    <name type="common">House mosquito</name>
    <dbReference type="NCBI Taxonomy" id="7175"/>
    <lineage>
        <taxon>Eukaryota</taxon>
        <taxon>Metazoa</taxon>
        <taxon>Ecdysozoa</taxon>
        <taxon>Arthropoda</taxon>
        <taxon>Hexapoda</taxon>
        <taxon>Insecta</taxon>
        <taxon>Pterygota</taxon>
        <taxon>Neoptera</taxon>
        <taxon>Endopterygota</taxon>
        <taxon>Diptera</taxon>
        <taxon>Nematocera</taxon>
        <taxon>Culicoidea</taxon>
        <taxon>Culicidae</taxon>
        <taxon>Culicinae</taxon>
        <taxon>Culicini</taxon>
        <taxon>Culex</taxon>
        <taxon>Culex</taxon>
    </lineage>
</organism>
<name>A0A8D8BVF7_CULPI</name>